<evidence type="ECO:0000313" key="2">
    <source>
        <dbReference type="Proteomes" id="UP001310594"/>
    </source>
</evidence>
<sequence length="140" mass="14913">MDAYEQMLVNFGEDCAPGQEHVQKIAEGGAGFEHVTSPIGGHPNKTRKVELIRETNPAMAARLPGPAWCIIVAQVATVAMNGPTARHTVPLKARTIAQRLADDVGGKMVAKPNGELGFGVIGSFEAMDILHMIEVRTADV</sequence>
<comment type="caution">
    <text evidence="1">The sequence shown here is derived from an EMBL/GenBank/DDBJ whole genome shotgun (WGS) entry which is preliminary data.</text>
</comment>
<accession>A0AAN7W5Q6</accession>
<proteinExistence type="predicted"/>
<protein>
    <submittedName>
        <fullName evidence="1">Uncharacterized protein</fullName>
    </submittedName>
</protein>
<name>A0AAN7W5Q6_9PEZI</name>
<gene>
    <name evidence="1" type="ORF">LTR97_009281</name>
</gene>
<organism evidence="1 2">
    <name type="scientific">Elasticomyces elasticus</name>
    <dbReference type="NCBI Taxonomy" id="574655"/>
    <lineage>
        <taxon>Eukaryota</taxon>
        <taxon>Fungi</taxon>
        <taxon>Dikarya</taxon>
        <taxon>Ascomycota</taxon>
        <taxon>Pezizomycotina</taxon>
        <taxon>Dothideomycetes</taxon>
        <taxon>Dothideomycetidae</taxon>
        <taxon>Mycosphaerellales</taxon>
        <taxon>Teratosphaeriaceae</taxon>
        <taxon>Elasticomyces</taxon>
    </lineage>
</organism>
<dbReference type="AlphaFoldDB" id="A0AAN7W5Q6"/>
<evidence type="ECO:0000313" key="1">
    <source>
        <dbReference type="EMBL" id="KAK5694691.1"/>
    </source>
</evidence>
<reference evidence="1" key="1">
    <citation type="submission" date="2023-08" db="EMBL/GenBank/DDBJ databases">
        <title>Black Yeasts Isolated from many extreme environments.</title>
        <authorList>
            <person name="Coleine C."/>
            <person name="Stajich J.E."/>
            <person name="Selbmann L."/>
        </authorList>
    </citation>
    <scope>NUCLEOTIDE SEQUENCE</scope>
    <source>
        <strain evidence="1">CCFEE 5810</strain>
    </source>
</reference>
<dbReference type="EMBL" id="JAVRQU010000015">
    <property type="protein sequence ID" value="KAK5694691.1"/>
    <property type="molecule type" value="Genomic_DNA"/>
</dbReference>
<dbReference type="Proteomes" id="UP001310594">
    <property type="component" value="Unassembled WGS sequence"/>
</dbReference>